<evidence type="ECO:0000313" key="2">
    <source>
        <dbReference type="EMBL" id="TDL13345.1"/>
    </source>
</evidence>
<dbReference type="AlphaFoldDB" id="A0A4Y7PPG1"/>
<organism evidence="3 4">
    <name type="scientific">Rickenella mellea</name>
    <dbReference type="NCBI Taxonomy" id="50990"/>
    <lineage>
        <taxon>Eukaryota</taxon>
        <taxon>Fungi</taxon>
        <taxon>Dikarya</taxon>
        <taxon>Basidiomycota</taxon>
        <taxon>Agaricomycotina</taxon>
        <taxon>Agaricomycetes</taxon>
        <taxon>Hymenochaetales</taxon>
        <taxon>Rickenellaceae</taxon>
        <taxon>Rickenella</taxon>
    </lineage>
</organism>
<dbReference type="EMBL" id="ML170701">
    <property type="protein sequence ID" value="TDL13345.1"/>
    <property type="molecule type" value="Genomic_DNA"/>
</dbReference>
<evidence type="ECO:0000313" key="3">
    <source>
        <dbReference type="EMBL" id="TDL17264.1"/>
    </source>
</evidence>
<dbReference type="Proteomes" id="UP000294933">
    <property type="component" value="Unassembled WGS sequence"/>
</dbReference>
<dbReference type="EMBL" id="ML170224">
    <property type="protein sequence ID" value="TDL17264.1"/>
    <property type="molecule type" value="Genomic_DNA"/>
</dbReference>
<name>A0A4Y7PPG1_9AGAM</name>
<feature type="compositionally biased region" description="Basic and acidic residues" evidence="1">
    <location>
        <begin position="43"/>
        <end position="54"/>
    </location>
</feature>
<sequence length="285" mass="31535">MPNASQTLRSLPDPKGKPPGCQELPLAPGATPHASLCRRRSERRATPSENTDRCLKRQVRSSLALQPPSSLLSPSSPLPIWVSRTNVTLLGIHRSPRGSAVSSGAEEVHGTRDFVQPRRPPCSNPSRSIDDHDDPSERSQGIRVRRRGDERCEQVSVDNCSCRFKLAHIPQIANATLPTSIPSLSSSTIHTEKLARRGPSQPNKLVDMAAWLTSAATASTYLFNSVHNNTHLDDKTYTHYLCWPSRMETPDCVIVYIPTYLRSEHEHERSLLWLADAIASSNTPT</sequence>
<proteinExistence type="predicted"/>
<evidence type="ECO:0000313" key="4">
    <source>
        <dbReference type="Proteomes" id="UP000294933"/>
    </source>
</evidence>
<keyword evidence="4" id="KW-1185">Reference proteome</keyword>
<accession>A0A4Y7PPG1</accession>
<evidence type="ECO:0000256" key="1">
    <source>
        <dbReference type="SAM" id="MobiDB-lite"/>
    </source>
</evidence>
<feature type="compositionally biased region" description="Basic and acidic residues" evidence="1">
    <location>
        <begin position="106"/>
        <end position="116"/>
    </location>
</feature>
<reference evidence="3 4" key="1">
    <citation type="submission" date="2018-06" db="EMBL/GenBank/DDBJ databases">
        <title>A transcriptomic atlas of mushroom development highlights an independent origin of complex multicellularity.</title>
        <authorList>
            <consortium name="DOE Joint Genome Institute"/>
            <person name="Krizsan K."/>
            <person name="Almasi E."/>
            <person name="Merenyi Z."/>
            <person name="Sahu N."/>
            <person name="Viragh M."/>
            <person name="Koszo T."/>
            <person name="Mondo S."/>
            <person name="Kiss B."/>
            <person name="Balint B."/>
            <person name="Kues U."/>
            <person name="Barry K."/>
            <person name="Hegedus J.C."/>
            <person name="Henrissat B."/>
            <person name="Johnson J."/>
            <person name="Lipzen A."/>
            <person name="Ohm R."/>
            <person name="Nagy I."/>
            <person name="Pangilinan J."/>
            <person name="Yan J."/>
            <person name="Xiong Y."/>
            <person name="Grigoriev I.V."/>
            <person name="Hibbett D.S."/>
            <person name="Nagy L.G."/>
        </authorList>
    </citation>
    <scope>NUCLEOTIDE SEQUENCE [LARGE SCALE GENOMIC DNA]</scope>
    <source>
        <strain evidence="3 4">SZMC22713</strain>
    </source>
</reference>
<gene>
    <name evidence="3" type="ORF">BD410DRAFT_807412</name>
    <name evidence="2" type="ORF">BD410DRAFT_810634</name>
</gene>
<feature type="region of interest" description="Disordered" evidence="1">
    <location>
        <begin position="1"/>
        <end position="54"/>
    </location>
</feature>
<protein>
    <submittedName>
        <fullName evidence="3">Uncharacterized protein</fullName>
    </submittedName>
</protein>
<feature type="region of interest" description="Disordered" evidence="1">
    <location>
        <begin position="96"/>
        <end position="148"/>
    </location>
</feature>
<dbReference type="VEuPathDB" id="FungiDB:BD410DRAFT_810634"/>
<dbReference type="VEuPathDB" id="FungiDB:BD410DRAFT_807412"/>